<organism evidence="1 2">
    <name type="scientific">Hymenobacter setariae</name>
    <dbReference type="NCBI Taxonomy" id="2594794"/>
    <lineage>
        <taxon>Bacteria</taxon>
        <taxon>Pseudomonadati</taxon>
        <taxon>Bacteroidota</taxon>
        <taxon>Cytophagia</taxon>
        <taxon>Cytophagales</taxon>
        <taxon>Hymenobacteraceae</taxon>
        <taxon>Hymenobacter</taxon>
    </lineage>
</organism>
<reference evidence="1 2" key="1">
    <citation type="submission" date="2019-07" db="EMBL/GenBank/DDBJ databases">
        <title>Hymenobacter sp. straun FUR1 Genome sequencing and assembly.</title>
        <authorList>
            <person name="Chhetri G."/>
        </authorList>
    </citation>
    <scope>NUCLEOTIDE SEQUENCE [LARGE SCALE GENOMIC DNA]</scope>
    <source>
        <strain evidence="1 2">Fur1</strain>
    </source>
</reference>
<evidence type="ECO:0000313" key="2">
    <source>
        <dbReference type="Proteomes" id="UP000317624"/>
    </source>
</evidence>
<sequence>MNTLTHFPVKDVAAKLPAAVKALLGKPSAIELVRPSSTPCKEQACEKMIYQGGKYEIVFINGVADWITISQVAAYTTPNAVLEYLGLPEQVPAFNNPQQVVWWRDIAGLHEVNFFYDIAGRPAYIYVKCITK</sequence>
<dbReference type="Proteomes" id="UP000317624">
    <property type="component" value="Unassembled WGS sequence"/>
</dbReference>
<comment type="caution">
    <text evidence="1">The sequence shown here is derived from an EMBL/GenBank/DDBJ whole genome shotgun (WGS) entry which is preliminary data.</text>
</comment>
<gene>
    <name evidence="1" type="ORF">FNT36_20765</name>
</gene>
<dbReference type="EMBL" id="VMRJ01000005">
    <property type="protein sequence ID" value="TVT38614.1"/>
    <property type="molecule type" value="Genomic_DNA"/>
</dbReference>
<accession>A0A558BQ06</accession>
<name>A0A558BQ06_9BACT</name>
<dbReference type="RefSeq" id="WP_144851662.1">
    <property type="nucleotide sequence ID" value="NZ_VMRJ01000005.1"/>
</dbReference>
<dbReference type="OrthoDB" id="9182060at2"/>
<dbReference type="AlphaFoldDB" id="A0A558BQ06"/>
<evidence type="ECO:0000313" key="1">
    <source>
        <dbReference type="EMBL" id="TVT38614.1"/>
    </source>
</evidence>
<proteinExistence type="predicted"/>
<keyword evidence="2" id="KW-1185">Reference proteome</keyword>
<protein>
    <submittedName>
        <fullName evidence="1">Uncharacterized protein</fullName>
    </submittedName>
</protein>